<evidence type="ECO:0000313" key="1">
    <source>
        <dbReference type="EMBL" id="KGD67573.1"/>
    </source>
</evidence>
<evidence type="ECO:0008006" key="3">
    <source>
        <dbReference type="Google" id="ProtNLM"/>
    </source>
</evidence>
<dbReference type="Proteomes" id="UP000029554">
    <property type="component" value="Unassembled WGS sequence"/>
</dbReference>
<protein>
    <recommendedName>
        <fullName evidence="3">DUF1737 domain-containing protein</fullName>
    </recommendedName>
</protein>
<dbReference type="RefSeq" id="WP_035126893.1">
    <property type="nucleotide sequence ID" value="NZ_JRHH01000004.1"/>
</dbReference>
<dbReference type="EMBL" id="JRHH01000004">
    <property type="protein sequence ID" value="KGD67573.1"/>
    <property type="molecule type" value="Genomic_DNA"/>
</dbReference>
<organism evidence="1 2">
    <name type="scientific">Flavobacterium aquatile LMG 4008 = ATCC 11947</name>
    <dbReference type="NCBI Taxonomy" id="1453498"/>
    <lineage>
        <taxon>Bacteria</taxon>
        <taxon>Pseudomonadati</taxon>
        <taxon>Bacteroidota</taxon>
        <taxon>Flavobacteriia</taxon>
        <taxon>Flavobacteriales</taxon>
        <taxon>Flavobacteriaceae</taxon>
        <taxon>Flavobacterium</taxon>
    </lineage>
</organism>
<reference evidence="1 2" key="1">
    <citation type="submission" date="2014-09" db="EMBL/GenBank/DDBJ databases">
        <title>Whole Genome Shotgun of Flavobacterium aquatile LMG 4008.</title>
        <authorList>
            <person name="Gale A.N."/>
            <person name="Pipes S.E."/>
            <person name="Newman J.D."/>
        </authorList>
    </citation>
    <scope>NUCLEOTIDE SEQUENCE [LARGE SCALE GENOMIC DNA]</scope>
    <source>
        <strain evidence="1 2">LMG 4008</strain>
    </source>
</reference>
<dbReference type="OrthoDB" id="1370723at2"/>
<accession>A0A095TZ01</accession>
<proteinExistence type="predicted"/>
<dbReference type="AlphaFoldDB" id="A0A095TZ01"/>
<sequence length="59" mass="6838">MEDKKIMDYVVIDYNNTSSSLRNEVLEYIKKGYVPLGGSTSVYRGNGVNYYIQTMVKYE</sequence>
<comment type="caution">
    <text evidence="1">The sequence shown here is derived from an EMBL/GenBank/DDBJ whole genome shotgun (WGS) entry which is preliminary data.</text>
</comment>
<name>A0A095TZ01_9FLAO</name>
<evidence type="ECO:0000313" key="2">
    <source>
        <dbReference type="Proteomes" id="UP000029554"/>
    </source>
</evidence>
<keyword evidence="2" id="KW-1185">Reference proteome</keyword>
<gene>
    <name evidence="1" type="ORF">LG45_10560</name>
</gene>
<dbReference type="STRING" id="1453498.LG45_10560"/>